<evidence type="ECO:0000313" key="7">
    <source>
        <dbReference type="Proteomes" id="UP001172054"/>
    </source>
</evidence>
<dbReference type="InterPro" id="IPR036388">
    <property type="entry name" value="WH-like_DNA-bd_sf"/>
</dbReference>
<keyword evidence="1" id="KW-0805">Transcription regulation</keyword>
<protein>
    <submittedName>
        <fullName evidence="6">MarR family winged helix-turn-helix transcriptional regulator</fullName>
    </submittedName>
</protein>
<reference evidence="6 7" key="1">
    <citation type="submission" date="2023-06" db="EMBL/GenBank/DDBJ databases">
        <title>Novel species in genus Planococcus.</title>
        <authorList>
            <person name="Ning S."/>
        </authorList>
    </citation>
    <scope>NUCLEOTIDE SEQUENCE [LARGE SCALE GENOMIC DNA]</scope>
    <source>
        <strain evidence="6 7">N064</strain>
    </source>
</reference>
<proteinExistence type="predicted"/>
<accession>A0ABT8MSQ7</accession>
<feature type="coiled-coil region" evidence="4">
    <location>
        <begin position="117"/>
        <end position="144"/>
    </location>
</feature>
<dbReference type="RefSeq" id="WP_300982145.1">
    <property type="nucleotide sequence ID" value="NZ_CP129238.1"/>
</dbReference>
<keyword evidence="4" id="KW-0175">Coiled coil</keyword>
<evidence type="ECO:0000259" key="5">
    <source>
        <dbReference type="PROSITE" id="PS50995"/>
    </source>
</evidence>
<keyword evidence="7" id="KW-1185">Reference proteome</keyword>
<dbReference type="PANTHER" id="PTHR42756:SF1">
    <property type="entry name" value="TRANSCRIPTIONAL REPRESSOR OF EMRAB OPERON"/>
    <property type="match status" value="1"/>
</dbReference>
<dbReference type="PROSITE" id="PS50995">
    <property type="entry name" value="HTH_MARR_2"/>
    <property type="match status" value="1"/>
</dbReference>
<evidence type="ECO:0000256" key="1">
    <source>
        <dbReference type="ARBA" id="ARBA00023015"/>
    </source>
</evidence>
<dbReference type="InterPro" id="IPR000835">
    <property type="entry name" value="HTH_MarR-typ"/>
</dbReference>
<dbReference type="PANTHER" id="PTHR42756">
    <property type="entry name" value="TRANSCRIPTIONAL REGULATOR, MARR"/>
    <property type="match status" value="1"/>
</dbReference>
<keyword evidence="3" id="KW-0804">Transcription</keyword>
<dbReference type="EMBL" id="JAUJWW010000004">
    <property type="protein sequence ID" value="MDN7227881.1"/>
    <property type="molecule type" value="Genomic_DNA"/>
</dbReference>
<evidence type="ECO:0000256" key="3">
    <source>
        <dbReference type="ARBA" id="ARBA00023163"/>
    </source>
</evidence>
<dbReference type="InterPro" id="IPR036390">
    <property type="entry name" value="WH_DNA-bd_sf"/>
</dbReference>
<dbReference type="Gene3D" id="1.10.10.10">
    <property type="entry name" value="Winged helix-like DNA-binding domain superfamily/Winged helix DNA-binding domain"/>
    <property type="match status" value="1"/>
</dbReference>
<evidence type="ECO:0000256" key="4">
    <source>
        <dbReference type="SAM" id="Coils"/>
    </source>
</evidence>
<name>A0ABT8MSQ7_9BACL</name>
<comment type="caution">
    <text evidence="6">The sequence shown here is derived from an EMBL/GenBank/DDBJ whole genome shotgun (WGS) entry which is preliminary data.</text>
</comment>
<evidence type="ECO:0000313" key="6">
    <source>
        <dbReference type="EMBL" id="MDN7227881.1"/>
    </source>
</evidence>
<keyword evidence="2" id="KW-0238">DNA-binding</keyword>
<gene>
    <name evidence="6" type="ORF">QWY15_11280</name>
</gene>
<organism evidence="6 7">
    <name type="scientific">Planococcus liqunii</name>
    <dbReference type="NCBI Taxonomy" id="3058394"/>
    <lineage>
        <taxon>Bacteria</taxon>
        <taxon>Bacillati</taxon>
        <taxon>Bacillota</taxon>
        <taxon>Bacilli</taxon>
        <taxon>Bacillales</taxon>
        <taxon>Caryophanaceae</taxon>
        <taxon>Planococcus</taxon>
    </lineage>
</organism>
<dbReference type="Pfam" id="PF12802">
    <property type="entry name" value="MarR_2"/>
    <property type="match status" value="1"/>
</dbReference>
<dbReference type="Proteomes" id="UP001172054">
    <property type="component" value="Unassembled WGS sequence"/>
</dbReference>
<dbReference type="SUPFAM" id="SSF46785">
    <property type="entry name" value="Winged helix' DNA-binding domain"/>
    <property type="match status" value="1"/>
</dbReference>
<sequence>MMREVQAIKKFNRFYVKEMGIFNLYADKSSYSATEAMFLFEISNNKECTVSHLAKEFLFDKGYVSRIIKNFEKKGVVRKVASEEDGRVYFLRITDKGGDDLNFLQARANERVEETIRDLEQKDVEELIKAMERIEELLANKIAKGEGNEKKSGSITSIDTDVIARSMY</sequence>
<evidence type="ECO:0000256" key="2">
    <source>
        <dbReference type="ARBA" id="ARBA00023125"/>
    </source>
</evidence>
<dbReference type="SMART" id="SM00347">
    <property type="entry name" value="HTH_MARR"/>
    <property type="match status" value="1"/>
</dbReference>
<feature type="domain" description="HTH marR-type" evidence="5">
    <location>
        <begin position="1"/>
        <end position="136"/>
    </location>
</feature>